<dbReference type="InterPro" id="IPR014721">
    <property type="entry name" value="Ribsml_uS5_D2-typ_fold_subgr"/>
</dbReference>
<reference evidence="7 8" key="1">
    <citation type="journal article" date="2016" name="Nat. Commun.">
        <title>Thousands of microbial genomes shed light on interconnected biogeochemical processes in an aquifer system.</title>
        <authorList>
            <person name="Anantharaman K."/>
            <person name="Brown C.T."/>
            <person name="Hug L.A."/>
            <person name="Sharon I."/>
            <person name="Castelle C.J."/>
            <person name="Probst A.J."/>
            <person name="Thomas B.C."/>
            <person name="Singh A."/>
            <person name="Wilkins M.J."/>
            <person name="Karaoz U."/>
            <person name="Brodie E.L."/>
            <person name="Williams K.H."/>
            <person name="Hubbard S.S."/>
            <person name="Banfield J.F."/>
        </authorList>
    </citation>
    <scope>NUCLEOTIDE SEQUENCE [LARGE SCALE GENOMIC DNA]</scope>
</reference>
<feature type="compositionally biased region" description="Basic residues" evidence="6">
    <location>
        <begin position="112"/>
        <end position="131"/>
    </location>
</feature>
<comment type="similarity">
    <text evidence="1 4">Belongs to the universal ribosomal protein uS9 family.</text>
</comment>
<dbReference type="FunFam" id="3.30.230.10:FF:000001">
    <property type="entry name" value="30S ribosomal protein S9"/>
    <property type="match status" value="1"/>
</dbReference>
<protein>
    <recommendedName>
        <fullName evidence="5">30S ribosomal protein S9</fullName>
    </recommendedName>
</protein>
<dbReference type="SUPFAM" id="SSF54211">
    <property type="entry name" value="Ribosomal protein S5 domain 2-like"/>
    <property type="match status" value="1"/>
</dbReference>
<evidence type="ECO:0000313" key="7">
    <source>
        <dbReference type="EMBL" id="OGG94214.1"/>
    </source>
</evidence>
<evidence type="ECO:0000256" key="6">
    <source>
        <dbReference type="SAM" id="MobiDB-lite"/>
    </source>
</evidence>
<keyword evidence="3 4" id="KW-0687">Ribonucleoprotein</keyword>
<dbReference type="Proteomes" id="UP000176867">
    <property type="component" value="Unassembled WGS sequence"/>
</dbReference>
<dbReference type="GO" id="GO:0003723">
    <property type="term" value="F:RNA binding"/>
    <property type="evidence" value="ECO:0007669"/>
    <property type="project" value="TreeGrafter"/>
</dbReference>
<feature type="region of interest" description="Disordered" evidence="6">
    <location>
        <begin position="104"/>
        <end position="131"/>
    </location>
</feature>
<evidence type="ECO:0000313" key="8">
    <source>
        <dbReference type="Proteomes" id="UP000176867"/>
    </source>
</evidence>
<dbReference type="NCBIfam" id="NF001099">
    <property type="entry name" value="PRK00132.1"/>
    <property type="match status" value="1"/>
</dbReference>
<sequence>MVTIFITAVGRRKTAIASVRMSIAPKSSIVVNGKSAKEYFKTNERAKIAEEALAKAESAENYAVIAHVEGGGVAAQADALRHAISRAITKAEPKTRTILKAAKFLKRDPRAKERKKPGLKKARKAPQWSKR</sequence>
<dbReference type="GO" id="GO:0003735">
    <property type="term" value="F:structural constituent of ribosome"/>
    <property type="evidence" value="ECO:0007669"/>
    <property type="project" value="InterPro"/>
</dbReference>
<dbReference type="InterPro" id="IPR020574">
    <property type="entry name" value="Ribosomal_uS9_CS"/>
</dbReference>
<dbReference type="EMBL" id="MFMU01000001">
    <property type="protein sequence ID" value="OGG94214.1"/>
    <property type="molecule type" value="Genomic_DNA"/>
</dbReference>
<evidence type="ECO:0000256" key="1">
    <source>
        <dbReference type="ARBA" id="ARBA00005251"/>
    </source>
</evidence>
<dbReference type="InterPro" id="IPR000754">
    <property type="entry name" value="Ribosomal_uS9"/>
</dbReference>
<dbReference type="STRING" id="1798533.A2609_02815"/>
<keyword evidence="2 4" id="KW-0689">Ribosomal protein</keyword>
<accession>A0A1F6G7Z3</accession>
<gene>
    <name evidence="7" type="ORF">A2609_02815</name>
</gene>
<proteinExistence type="inferred from homology"/>
<dbReference type="GO" id="GO:0006412">
    <property type="term" value="P:translation"/>
    <property type="evidence" value="ECO:0007669"/>
    <property type="project" value="InterPro"/>
</dbReference>
<dbReference type="Gene3D" id="3.30.230.10">
    <property type="match status" value="1"/>
</dbReference>
<dbReference type="PANTHER" id="PTHR21569:SF1">
    <property type="entry name" value="SMALL RIBOSOMAL SUBUNIT PROTEIN US9M"/>
    <property type="match status" value="1"/>
</dbReference>
<dbReference type="Pfam" id="PF00380">
    <property type="entry name" value="Ribosomal_S9"/>
    <property type="match status" value="1"/>
</dbReference>
<dbReference type="GO" id="GO:0015935">
    <property type="term" value="C:small ribosomal subunit"/>
    <property type="evidence" value="ECO:0007669"/>
    <property type="project" value="TreeGrafter"/>
</dbReference>
<evidence type="ECO:0000256" key="3">
    <source>
        <dbReference type="ARBA" id="ARBA00023274"/>
    </source>
</evidence>
<comment type="caution">
    <text evidence="7">The sequence shown here is derived from an EMBL/GenBank/DDBJ whole genome shotgun (WGS) entry which is preliminary data.</text>
</comment>
<dbReference type="AlphaFoldDB" id="A0A1F6G7Z3"/>
<evidence type="ECO:0000256" key="2">
    <source>
        <dbReference type="ARBA" id="ARBA00022980"/>
    </source>
</evidence>
<dbReference type="InterPro" id="IPR023035">
    <property type="entry name" value="Ribosomal_uS9_bac/plastid"/>
</dbReference>
<dbReference type="GO" id="GO:0005737">
    <property type="term" value="C:cytoplasm"/>
    <property type="evidence" value="ECO:0007669"/>
    <property type="project" value="UniProtKB-ARBA"/>
</dbReference>
<evidence type="ECO:0000256" key="4">
    <source>
        <dbReference type="RuleBase" id="RU003815"/>
    </source>
</evidence>
<dbReference type="PROSITE" id="PS00360">
    <property type="entry name" value="RIBOSOMAL_S9"/>
    <property type="match status" value="1"/>
</dbReference>
<organism evidence="7 8">
    <name type="scientific">Candidatus Kaiserbacteria bacterium RIFOXYD1_FULL_47_14</name>
    <dbReference type="NCBI Taxonomy" id="1798533"/>
    <lineage>
        <taxon>Bacteria</taxon>
        <taxon>Candidatus Kaiseribacteriota</taxon>
    </lineage>
</organism>
<evidence type="ECO:0000256" key="5">
    <source>
        <dbReference type="RuleBase" id="RU003816"/>
    </source>
</evidence>
<name>A0A1F6G7Z3_9BACT</name>
<dbReference type="PANTHER" id="PTHR21569">
    <property type="entry name" value="RIBOSOMAL PROTEIN S9"/>
    <property type="match status" value="1"/>
</dbReference>
<dbReference type="InterPro" id="IPR020568">
    <property type="entry name" value="Ribosomal_Su5_D2-typ_SF"/>
</dbReference>